<sequence length="109" mass="13000">MRFSNGVLHWEIQFCREVHNRELEAFRSFINSIYSTLVRGIEEDKRFWLPCKSKGFTPVSTKGKPTKLHKRKHQIGSLFYDMKQKEMELTERRAKGFLTKAETQAKYGW</sequence>
<reference evidence="2" key="1">
    <citation type="journal article" date="2016" name="G3 (Bethesda)">
        <title>First Draft Assembly and Annotation of the Genome of a California Endemic Oak Quercus lobata Nee (Fagaceae).</title>
        <authorList>
            <person name="Sork V.L."/>
            <person name="Fitz-Gibbon S.T."/>
            <person name="Puiu D."/>
            <person name="Crepeau M."/>
            <person name="Gugger P.F."/>
            <person name="Sherman R."/>
            <person name="Stevens K."/>
            <person name="Langley C.H."/>
            <person name="Pellegrini M."/>
            <person name="Salzberg S.L."/>
        </authorList>
    </citation>
    <scope>NUCLEOTIDE SEQUENCE [LARGE SCALE GENOMIC DNA]</scope>
    <source>
        <strain evidence="2">cv. SW786</strain>
    </source>
</reference>
<proteinExistence type="predicted"/>
<dbReference type="GO" id="GO:0005634">
    <property type="term" value="C:nucleus"/>
    <property type="evidence" value="ECO:0007669"/>
    <property type="project" value="TreeGrafter"/>
</dbReference>
<dbReference type="InterPro" id="IPR018800">
    <property type="entry name" value="PRCC"/>
</dbReference>
<keyword evidence="2" id="KW-1185">Reference proteome</keyword>
<dbReference type="Proteomes" id="UP000594261">
    <property type="component" value="Chromosome 2"/>
</dbReference>
<dbReference type="Gramene" id="QL02p046697:mrna">
    <property type="protein sequence ID" value="QL02p046697:mrna"/>
    <property type="gene ID" value="QL02p046697"/>
</dbReference>
<evidence type="ECO:0000313" key="1">
    <source>
        <dbReference type="EnsemblPlants" id="QL02p046697:mrna"/>
    </source>
</evidence>
<dbReference type="InParanoid" id="A0A7N2KWR9"/>
<protein>
    <submittedName>
        <fullName evidence="1">Uncharacterized protein</fullName>
    </submittedName>
</protein>
<accession>A0A7N2KWR9</accession>
<reference evidence="1" key="2">
    <citation type="submission" date="2021-01" db="UniProtKB">
        <authorList>
            <consortium name="EnsemblPlants"/>
        </authorList>
    </citation>
    <scope>IDENTIFICATION</scope>
</reference>
<dbReference type="EnsemblPlants" id="QL02p046697:mrna">
    <property type="protein sequence ID" value="QL02p046697:mrna"/>
    <property type="gene ID" value="QL02p046697"/>
</dbReference>
<dbReference type="AlphaFoldDB" id="A0A7N2KWR9"/>
<dbReference type="PANTHER" id="PTHR13621">
    <property type="entry name" value="PROLINE-RICH PROTEIN PRCC"/>
    <property type="match status" value="1"/>
</dbReference>
<evidence type="ECO:0000313" key="2">
    <source>
        <dbReference type="Proteomes" id="UP000594261"/>
    </source>
</evidence>
<organism evidence="1 2">
    <name type="scientific">Quercus lobata</name>
    <name type="common">Valley oak</name>
    <dbReference type="NCBI Taxonomy" id="97700"/>
    <lineage>
        <taxon>Eukaryota</taxon>
        <taxon>Viridiplantae</taxon>
        <taxon>Streptophyta</taxon>
        <taxon>Embryophyta</taxon>
        <taxon>Tracheophyta</taxon>
        <taxon>Spermatophyta</taxon>
        <taxon>Magnoliopsida</taxon>
        <taxon>eudicotyledons</taxon>
        <taxon>Gunneridae</taxon>
        <taxon>Pentapetalae</taxon>
        <taxon>rosids</taxon>
        <taxon>fabids</taxon>
        <taxon>Fagales</taxon>
        <taxon>Fagaceae</taxon>
        <taxon>Quercus</taxon>
    </lineage>
</organism>
<dbReference type="Pfam" id="PF10253">
    <property type="entry name" value="PRCC"/>
    <property type="match status" value="1"/>
</dbReference>
<dbReference type="PANTHER" id="PTHR13621:SF2">
    <property type="entry name" value="PROLINE-RICH PROTEIN PRCC"/>
    <property type="match status" value="1"/>
</dbReference>
<name>A0A7N2KWR9_QUELO</name>